<dbReference type="PANTHER" id="PTHR43718:SF2">
    <property type="entry name" value="LON PROTEASE HOMOLOG, MITOCHONDRIAL"/>
    <property type="match status" value="1"/>
</dbReference>
<evidence type="ECO:0000313" key="2">
    <source>
        <dbReference type="EMBL" id="AMK76536.1"/>
    </source>
</evidence>
<dbReference type="InterPro" id="IPR003959">
    <property type="entry name" value="ATPase_AAA_core"/>
</dbReference>
<dbReference type="InterPro" id="IPR027065">
    <property type="entry name" value="Lon_Prtase"/>
</dbReference>
<dbReference type="Proteomes" id="UP000030512">
    <property type="component" value="Chromosome"/>
</dbReference>
<name>A0A126T366_9GAMM</name>
<feature type="domain" description="AAA+ ATPase" evidence="1">
    <location>
        <begin position="124"/>
        <end position="273"/>
    </location>
</feature>
<dbReference type="GO" id="GO:0051131">
    <property type="term" value="P:chaperone-mediated protein complex assembly"/>
    <property type="evidence" value="ECO:0007669"/>
    <property type="project" value="TreeGrafter"/>
</dbReference>
<dbReference type="GO" id="GO:0006515">
    <property type="term" value="P:protein quality control for misfolded or incompletely synthesized proteins"/>
    <property type="evidence" value="ECO:0007669"/>
    <property type="project" value="TreeGrafter"/>
</dbReference>
<accession>A0A126T366</accession>
<dbReference type="InterPro" id="IPR027417">
    <property type="entry name" value="P-loop_NTPase"/>
</dbReference>
<dbReference type="Gene3D" id="3.40.50.300">
    <property type="entry name" value="P-loop containing nucleotide triphosphate hydrolases"/>
    <property type="match status" value="1"/>
</dbReference>
<proteinExistence type="predicted"/>
<dbReference type="PANTHER" id="PTHR43718">
    <property type="entry name" value="LON PROTEASE"/>
    <property type="match status" value="1"/>
</dbReference>
<dbReference type="EMBL" id="CP014476">
    <property type="protein sequence ID" value="AMK76536.1"/>
    <property type="molecule type" value="Genomic_DNA"/>
</dbReference>
<protein>
    <recommendedName>
        <fullName evidence="1">AAA+ ATPase domain-containing protein</fullName>
    </recommendedName>
</protein>
<dbReference type="GO" id="GO:0016887">
    <property type="term" value="F:ATP hydrolysis activity"/>
    <property type="evidence" value="ECO:0007669"/>
    <property type="project" value="InterPro"/>
</dbReference>
<dbReference type="Pfam" id="PF00004">
    <property type="entry name" value="AAA"/>
    <property type="match status" value="1"/>
</dbReference>
<evidence type="ECO:0000259" key="1">
    <source>
        <dbReference type="SMART" id="SM00382"/>
    </source>
</evidence>
<keyword evidence="3" id="KW-1185">Reference proteome</keyword>
<reference evidence="2 3" key="1">
    <citation type="journal article" date="2015" name="Environ. Microbiol.">
        <title>Methane oxidation coupled to nitrate reduction under hypoxia by the Gammaproteobacterium Methylomonas denitrificans, sp. nov. type strain FJG1.</title>
        <authorList>
            <person name="Kits K.D."/>
            <person name="Klotz M.G."/>
            <person name="Stein L.Y."/>
        </authorList>
    </citation>
    <scope>NUCLEOTIDE SEQUENCE [LARGE SCALE GENOMIC DNA]</scope>
    <source>
        <strain evidence="2 3">FJG1</strain>
    </source>
</reference>
<dbReference type="SMART" id="SM00382">
    <property type="entry name" value="AAA"/>
    <property type="match status" value="1"/>
</dbReference>
<dbReference type="GO" id="GO:0004252">
    <property type="term" value="F:serine-type endopeptidase activity"/>
    <property type="evidence" value="ECO:0007669"/>
    <property type="project" value="InterPro"/>
</dbReference>
<evidence type="ECO:0000313" key="3">
    <source>
        <dbReference type="Proteomes" id="UP000030512"/>
    </source>
</evidence>
<dbReference type="AlphaFoldDB" id="A0A126T366"/>
<dbReference type="GO" id="GO:0004176">
    <property type="term" value="F:ATP-dependent peptidase activity"/>
    <property type="evidence" value="ECO:0007669"/>
    <property type="project" value="InterPro"/>
</dbReference>
<dbReference type="OrthoDB" id="9809379at2"/>
<dbReference type="RefSeq" id="WP_062328253.1">
    <property type="nucleotide sequence ID" value="NZ_CP014476.1"/>
</dbReference>
<sequence length="479" mass="53574">MYAHQKDNKLRQFLRHKARDVERLLPKKPIDYSRVSDVVPIFDITKMHAMLNEHEKRSNLHRNHQRYINFLGDTAGFLPMVSLPTDILTRLEDLRLRFPNFSDAIDFYLEQFALAQLAEDAVFAANPLLLSGPAGIGKTAFCHELAKAVETPFQLIGLSSTTAGFVLGGMSSGWSEGKPGKVVEVLARERKGNPLIVVDELDKVAADKRYDPLGSLYQLLENETATDFIDEGLEIGTNCAHIVWVGTANNLTKIPAPILSRFSVIEVTSPTVEQMRHVVASIYRKVRQNYPWGTRFSVELPDAVVSKVIESGLAPRLVQKELIAACGKAVLRQACQPLDLGKGCYEILPDDLSLRGLAKPKAKIHVQLTKLDTTPVQDELVEPLVYWSVREIHFQDGIEAKHHLVGCMPKQGVGQVHVTAAIYSFDIENRRVRTANGVSYELVGQPGIEHNAESLWEQWKNANGVINDVDVTNQYCWMH</sequence>
<dbReference type="GO" id="GO:0007005">
    <property type="term" value="P:mitochondrion organization"/>
    <property type="evidence" value="ECO:0007669"/>
    <property type="project" value="TreeGrafter"/>
</dbReference>
<dbReference type="SUPFAM" id="SSF52540">
    <property type="entry name" value="P-loop containing nucleoside triphosphate hydrolases"/>
    <property type="match status" value="1"/>
</dbReference>
<organism evidence="2 3">
    <name type="scientific">Methylomonas denitrificans</name>
    <dbReference type="NCBI Taxonomy" id="1538553"/>
    <lineage>
        <taxon>Bacteria</taxon>
        <taxon>Pseudomonadati</taxon>
        <taxon>Pseudomonadota</taxon>
        <taxon>Gammaproteobacteria</taxon>
        <taxon>Methylococcales</taxon>
        <taxon>Methylococcaceae</taxon>
        <taxon>Methylomonas</taxon>
    </lineage>
</organism>
<gene>
    <name evidence="2" type="ORF">JT25_008530</name>
</gene>
<dbReference type="GO" id="GO:0003697">
    <property type="term" value="F:single-stranded DNA binding"/>
    <property type="evidence" value="ECO:0007669"/>
    <property type="project" value="TreeGrafter"/>
</dbReference>
<dbReference type="InterPro" id="IPR003593">
    <property type="entry name" value="AAA+_ATPase"/>
</dbReference>
<dbReference type="GO" id="GO:0005524">
    <property type="term" value="F:ATP binding"/>
    <property type="evidence" value="ECO:0007669"/>
    <property type="project" value="InterPro"/>
</dbReference>
<dbReference type="STRING" id="1538553.JT25_008530"/>
<dbReference type="KEGG" id="mdn:JT25_008530"/>